<dbReference type="Proteomes" id="UP000236197">
    <property type="component" value="Unassembled WGS sequence"/>
</dbReference>
<keyword evidence="2" id="KW-1185">Reference proteome</keyword>
<dbReference type="Gene3D" id="1.10.10.10">
    <property type="entry name" value="Winged helix-like DNA-binding domain superfamily/Winged helix DNA-binding domain"/>
    <property type="match status" value="1"/>
</dbReference>
<organism evidence="1 2">
    <name type="scientific">Enteroscipio rubneri</name>
    <dbReference type="NCBI Taxonomy" id="2070686"/>
    <lineage>
        <taxon>Bacteria</taxon>
        <taxon>Bacillati</taxon>
        <taxon>Actinomycetota</taxon>
        <taxon>Coriobacteriia</taxon>
        <taxon>Eggerthellales</taxon>
        <taxon>Eggerthellaceae</taxon>
        <taxon>Enteroscipio</taxon>
    </lineage>
</organism>
<reference evidence="2" key="1">
    <citation type="submission" date="2018-01" db="EMBL/GenBank/DDBJ databases">
        <title>Rubneribacter badeniensis gen. nov., sp. nov., and Colonibacter rubneri, gen. nov., sp. nov., WGS of new members of the Eggerthellaceae.</title>
        <authorList>
            <person name="Danylec N."/>
            <person name="Stoll D.A."/>
            <person name="Doetsch A."/>
            <person name="Kulling S.E."/>
            <person name="Huch M."/>
        </authorList>
    </citation>
    <scope>NUCLEOTIDE SEQUENCE [LARGE SCALE GENOMIC DNA]</scope>
    <source>
        <strain evidence="2">ResAG-96</strain>
    </source>
</reference>
<proteinExistence type="predicted"/>
<accession>A0A2K2UAS2</accession>
<evidence type="ECO:0008006" key="3">
    <source>
        <dbReference type="Google" id="ProtNLM"/>
    </source>
</evidence>
<protein>
    <recommendedName>
        <fullName evidence="3">MarR family transcriptional regulator</fullName>
    </recommendedName>
</protein>
<dbReference type="AlphaFoldDB" id="A0A2K2UAS2"/>
<name>A0A2K2UAS2_9ACTN</name>
<gene>
    <name evidence="1" type="ORF">C2L71_08825</name>
</gene>
<dbReference type="InterPro" id="IPR036390">
    <property type="entry name" value="WH_DNA-bd_sf"/>
</dbReference>
<dbReference type="InterPro" id="IPR036388">
    <property type="entry name" value="WH-like_DNA-bd_sf"/>
</dbReference>
<dbReference type="SUPFAM" id="SSF46785">
    <property type="entry name" value="Winged helix' DNA-binding domain"/>
    <property type="match status" value="1"/>
</dbReference>
<comment type="caution">
    <text evidence="1">The sequence shown here is derived from an EMBL/GenBank/DDBJ whole genome shotgun (WGS) entry which is preliminary data.</text>
</comment>
<evidence type="ECO:0000313" key="1">
    <source>
        <dbReference type="EMBL" id="PNV67332.1"/>
    </source>
</evidence>
<dbReference type="EMBL" id="PPEK01000010">
    <property type="protein sequence ID" value="PNV67332.1"/>
    <property type="molecule type" value="Genomic_DNA"/>
</dbReference>
<sequence>MGEMPRTSREVAMNVRCNVLGYIVQRVKGKPHGARVSYREMERALGYSPSRVRRACRVLEQEGCVQRVPCFDEDGGQRANVYMVTRKGTKLIREGERASVQTAGAV</sequence>
<evidence type="ECO:0000313" key="2">
    <source>
        <dbReference type="Proteomes" id="UP000236197"/>
    </source>
</evidence>